<evidence type="ECO:0000256" key="8">
    <source>
        <dbReference type="SAM" id="MobiDB-lite"/>
    </source>
</evidence>
<dbReference type="InterPro" id="IPR010935">
    <property type="entry name" value="SMC_hinge"/>
</dbReference>
<organism evidence="10 11">
    <name type="scientific">Saltatorellus ferox</name>
    <dbReference type="NCBI Taxonomy" id="2528018"/>
    <lineage>
        <taxon>Bacteria</taxon>
        <taxon>Pseudomonadati</taxon>
        <taxon>Planctomycetota</taxon>
        <taxon>Planctomycetia</taxon>
        <taxon>Planctomycetia incertae sedis</taxon>
        <taxon>Saltatorellus</taxon>
    </lineage>
</organism>
<dbReference type="GO" id="GO:0016887">
    <property type="term" value="F:ATP hydrolysis activity"/>
    <property type="evidence" value="ECO:0007669"/>
    <property type="project" value="InterPro"/>
</dbReference>
<comment type="similarity">
    <text evidence="7">Belongs to the SMC family.</text>
</comment>
<dbReference type="InterPro" id="IPR036277">
    <property type="entry name" value="SMC_hinge_sf"/>
</dbReference>
<dbReference type="Gene3D" id="3.30.70.1620">
    <property type="match status" value="1"/>
</dbReference>
<dbReference type="Pfam" id="PF02463">
    <property type="entry name" value="SMC_N"/>
    <property type="match status" value="1"/>
</dbReference>
<protein>
    <recommendedName>
        <fullName evidence="7">Chromosome partition protein Smc</fullName>
    </recommendedName>
</protein>
<keyword evidence="4 7" id="KW-0067">ATP-binding</keyword>
<feature type="compositionally biased region" description="Low complexity" evidence="8">
    <location>
        <begin position="1220"/>
        <end position="1233"/>
    </location>
</feature>
<feature type="coiled-coil region" evidence="7">
    <location>
        <begin position="765"/>
        <end position="855"/>
    </location>
</feature>
<evidence type="ECO:0000256" key="7">
    <source>
        <dbReference type="HAMAP-Rule" id="MF_01894"/>
    </source>
</evidence>
<dbReference type="Gene3D" id="1.10.287.1490">
    <property type="match status" value="1"/>
</dbReference>
<dbReference type="EMBL" id="CP036434">
    <property type="protein sequence ID" value="QDV06906.1"/>
    <property type="molecule type" value="Genomic_DNA"/>
</dbReference>
<evidence type="ECO:0000256" key="6">
    <source>
        <dbReference type="ARBA" id="ARBA00023125"/>
    </source>
</evidence>
<evidence type="ECO:0000256" key="1">
    <source>
        <dbReference type="ARBA" id="ARBA00004496"/>
    </source>
</evidence>
<dbReference type="GO" id="GO:0030261">
    <property type="term" value="P:chromosome condensation"/>
    <property type="evidence" value="ECO:0007669"/>
    <property type="project" value="InterPro"/>
</dbReference>
<evidence type="ECO:0000259" key="9">
    <source>
        <dbReference type="SMART" id="SM00968"/>
    </source>
</evidence>
<evidence type="ECO:0000256" key="2">
    <source>
        <dbReference type="ARBA" id="ARBA00022490"/>
    </source>
</evidence>
<dbReference type="PANTHER" id="PTHR43977">
    <property type="entry name" value="STRUCTURAL MAINTENANCE OF CHROMOSOMES PROTEIN 3"/>
    <property type="match status" value="1"/>
</dbReference>
<dbReference type="GO" id="GO:0007062">
    <property type="term" value="P:sister chromatid cohesion"/>
    <property type="evidence" value="ECO:0007669"/>
    <property type="project" value="InterPro"/>
</dbReference>
<dbReference type="OrthoDB" id="9808768at2"/>
<feature type="coiled-coil region" evidence="7">
    <location>
        <begin position="168"/>
        <end position="209"/>
    </location>
</feature>
<dbReference type="GO" id="GO:0003677">
    <property type="term" value="F:DNA binding"/>
    <property type="evidence" value="ECO:0007669"/>
    <property type="project" value="UniProtKB-UniRule"/>
</dbReference>
<dbReference type="SUPFAM" id="SSF90257">
    <property type="entry name" value="Myosin rod fragments"/>
    <property type="match status" value="1"/>
</dbReference>
<dbReference type="FunFam" id="3.40.50.300:FF:000901">
    <property type="entry name" value="Chromosome partition protein Smc"/>
    <property type="match status" value="1"/>
</dbReference>
<dbReference type="SUPFAM" id="SSF52540">
    <property type="entry name" value="P-loop containing nucleoside triphosphate hydrolases"/>
    <property type="match status" value="1"/>
</dbReference>
<comment type="function">
    <text evidence="7">Required for chromosome condensation and partitioning.</text>
</comment>
<feature type="coiled-coil region" evidence="7">
    <location>
        <begin position="319"/>
        <end position="388"/>
    </location>
</feature>
<dbReference type="GO" id="GO:0005737">
    <property type="term" value="C:cytoplasm"/>
    <property type="evidence" value="ECO:0007669"/>
    <property type="project" value="UniProtKB-SubCell"/>
</dbReference>
<dbReference type="GO" id="GO:0005524">
    <property type="term" value="F:ATP binding"/>
    <property type="evidence" value="ECO:0007669"/>
    <property type="project" value="UniProtKB-UniRule"/>
</dbReference>
<accession>A0A518ES52</accession>
<keyword evidence="5 7" id="KW-0175">Coiled coil</keyword>
<gene>
    <name evidence="10" type="primary">smc_4</name>
    <name evidence="7" type="synonym">smc</name>
    <name evidence="10" type="ORF">Poly30_24240</name>
</gene>
<dbReference type="InterPro" id="IPR011890">
    <property type="entry name" value="SMC_prok"/>
</dbReference>
<feature type="coiled-coil region" evidence="7">
    <location>
        <begin position="688"/>
        <end position="715"/>
    </location>
</feature>
<dbReference type="GO" id="GO:0007059">
    <property type="term" value="P:chromosome segregation"/>
    <property type="evidence" value="ECO:0007669"/>
    <property type="project" value="UniProtKB-UniRule"/>
</dbReference>
<dbReference type="InterPro" id="IPR003395">
    <property type="entry name" value="RecF/RecN/SMC_N"/>
</dbReference>
<feature type="compositionally biased region" description="Polar residues" evidence="8">
    <location>
        <begin position="1266"/>
        <end position="1286"/>
    </location>
</feature>
<feature type="coiled-coil region" evidence="7">
    <location>
        <begin position="249"/>
        <end position="279"/>
    </location>
</feature>
<dbReference type="InterPro" id="IPR024704">
    <property type="entry name" value="SMC"/>
</dbReference>
<dbReference type="InterPro" id="IPR027417">
    <property type="entry name" value="P-loop_NTPase"/>
</dbReference>
<reference evidence="10 11" key="1">
    <citation type="submission" date="2019-02" db="EMBL/GenBank/DDBJ databases">
        <title>Deep-cultivation of Planctomycetes and their phenomic and genomic characterization uncovers novel biology.</title>
        <authorList>
            <person name="Wiegand S."/>
            <person name="Jogler M."/>
            <person name="Boedeker C."/>
            <person name="Pinto D."/>
            <person name="Vollmers J."/>
            <person name="Rivas-Marin E."/>
            <person name="Kohn T."/>
            <person name="Peeters S.H."/>
            <person name="Heuer A."/>
            <person name="Rast P."/>
            <person name="Oberbeckmann S."/>
            <person name="Bunk B."/>
            <person name="Jeske O."/>
            <person name="Meyerdierks A."/>
            <person name="Storesund J.E."/>
            <person name="Kallscheuer N."/>
            <person name="Luecker S."/>
            <person name="Lage O.M."/>
            <person name="Pohl T."/>
            <person name="Merkel B.J."/>
            <person name="Hornburger P."/>
            <person name="Mueller R.-W."/>
            <person name="Bruemmer F."/>
            <person name="Labrenz M."/>
            <person name="Spormann A.M."/>
            <person name="Op den Camp H."/>
            <person name="Overmann J."/>
            <person name="Amann R."/>
            <person name="Jetten M.S.M."/>
            <person name="Mascher T."/>
            <person name="Medema M.H."/>
            <person name="Devos D.P."/>
            <person name="Kaster A.-K."/>
            <person name="Ovreas L."/>
            <person name="Rohde M."/>
            <person name="Galperin M.Y."/>
            <person name="Jogler C."/>
        </authorList>
    </citation>
    <scope>NUCLEOTIDE SEQUENCE [LARGE SCALE GENOMIC DNA]</scope>
    <source>
        <strain evidence="10 11">Poly30</strain>
    </source>
</reference>
<comment type="domain">
    <text evidence="7">Contains large globular domains required for ATP hydrolysis at each terminus and a third globular domain forming a flexible hinge near the middle of the molecule. These domains are separated by coiled-coil structures.</text>
</comment>
<proteinExistence type="inferred from homology"/>
<dbReference type="HAMAP" id="MF_01894">
    <property type="entry name" value="Smc_prok"/>
    <property type="match status" value="1"/>
</dbReference>
<dbReference type="Gene3D" id="3.40.50.300">
    <property type="entry name" value="P-loop containing nucleotide triphosphate hydrolases"/>
    <property type="match status" value="2"/>
</dbReference>
<comment type="subcellular location">
    <subcellularLocation>
        <location evidence="1 7">Cytoplasm</location>
    </subcellularLocation>
</comment>
<feature type="compositionally biased region" description="Basic and acidic residues" evidence="8">
    <location>
        <begin position="1234"/>
        <end position="1246"/>
    </location>
</feature>
<dbReference type="RefSeq" id="WP_145197503.1">
    <property type="nucleotide sequence ID" value="NZ_CP036434.1"/>
</dbReference>
<sequence>MRLKRLELFGFKSFADRTVMDFGQTTLTGIVGPNGCGKSNVVDAVRWVLGETRPTSMRGSGMTDVIFKGSASRPAMGTAEVTMILDNGANVLPERGPEVAISRRLYASGEGEYLIDGQRVRLKDVKDLLFDTGLGSRGYSVLEQGRIDAVLSANPAQRRAIFEEAAGISRYRQRRHETELRLNRCEQDVERLEDVMGELRSRVRSLKIQAGKAEKYVVAKEEWTRERTRLLSHRLVGYDRTLDGLGPMIAELEAGLGELREQRAECEGLIEEREAERSEVVEQLSSIGDEASRISGDLRALEERKSQLAMRIASWAASASEESERAAALEAQLQEREDELSTLGADVEAIRERAIQAEERAQGLGQQFRELNRTYKDLRQEVQAQNDRVLATLHERTAAENRVVHLTEALPPSEERLERVVQRFTAAEAQIAEVQDSVTIAEEGLGLLAENVLEADQALEATREERASVDESLEERRRARAEREVLRAGHQSRVEALLDRERELEDLSGGARRVLEAAETGDGPCRKEELLGLVADHLKADVRLARAIDAVLGDRAHALVASDAHAARRIVDWCASEEVGQVGVVIPPGVGAPDCPPPSDYALFARFGAGVEGRLGDLVRCEESMRPLVHALFCDVVVVSSLDIALDLVGREPGWRFVTPRGELVDSAGIVGGYRDVAHGFVGRRSSAADLEHRIEDLNDAIAADDDAIEAAQMRISRLAEILKVQAQEREAARKAQSEAEASLSAARARLKDLASAMASHADERGKAEADVARMKSELESAVEAKTRAGDAFEAENERLEQMEKGRRQLETEREDLQREEAKAQVELSSAKAELSGLEQRITSLERLLVETRSEIERSGTRAVTYENSAQEGRVEVEGIVVEAETLGIARQELDDTIESLRERERSGAARISETRRAAEAVQSELDSHGELLGKHRLEAQKADLARQEIVGRAMEELELAEHDLREAFVALEEELGSSEELKALEKHVASVKSELDRLGPVNVEAVHELEEVGGRLDHLETQSADLAEARKTLLDTIKTIDEESRRLFVDTFEEVRANFQRIFRLLFGGGKADVRLEEGVDVLDAGVEIVARPPGRELLAIGLLSGGQRTMTALALLFAVFEARPSPFCVLDEVDAALDDANVDRFLGMLDGFRETTQFIVVTHNKGTMAASQALYGVTMQVKGVSRFVSVELDEIDEFVPETIGTAKRPKEGDGGAGSAASSEAASESPARSADRDPETGEPIKEIPSQRARELAEADALTDSVAESESGSETVTASADSASHS</sequence>
<dbReference type="GO" id="GO:0006260">
    <property type="term" value="P:DNA replication"/>
    <property type="evidence" value="ECO:0007669"/>
    <property type="project" value="UniProtKB-UniRule"/>
</dbReference>
<feature type="domain" description="SMC hinge" evidence="9">
    <location>
        <begin position="528"/>
        <end position="649"/>
    </location>
</feature>
<keyword evidence="11" id="KW-1185">Reference proteome</keyword>
<evidence type="ECO:0000256" key="4">
    <source>
        <dbReference type="ARBA" id="ARBA00022840"/>
    </source>
</evidence>
<dbReference type="NCBIfam" id="TIGR02168">
    <property type="entry name" value="SMC_prok_B"/>
    <property type="match status" value="1"/>
</dbReference>
<keyword evidence="2 7" id="KW-0963">Cytoplasm</keyword>
<evidence type="ECO:0000256" key="5">
    <source>
        <dbReference type="ARBA" id="ARBA00023054"/>
    </source>
</evidence>
<dbReference type="SMART" id="SM00968">
    <property type="entry name" value="SMC_hinge"/>
    <property type="match status" value="1"/>
</dbReference>
<comment type="subunit">
    <text evidence="7">Homodimer.</text>
</comment>
<feature type="binding site" evidence="7">
    <location>
        <begin position="33"/>
        <end position="40"/>
    </location>
    <ligand>
        <name>ATP</name>
        <dbReference type="ChEBI" id="CHEBI:30616"/>
    </ligand>
</feature>
<feature type="region of interest" description="Disordered" evidence="8">
    <location>
        <begin position="1205"/>
        <end position="1286"/>
    </location>
</feature>
<dbReference type="Proteomes" id="UP000320390">
    <property type="component" value="Chromosome"/>
</dbReference>
<dbReference type="Gene3D" id="1.20.1060.20">
    <property type="match status" value="1"/>
</dbReference>
<dbReference type="SUPFAM" id="SSF75553">
    <property type="entry name" value="Smc hinge domain"/>
    <property type="match status" value="1"/>
</dbReference>
<dbReference type="PIRSF" id="PIRSF005719">
    <property type="entry name" value="SMC"/>
    <property type="match status" value="1"/>
</dbReference>
<evidence type="ECO:0000313" key="11">
    <source>
        <dbReference type="Proteomes" id="UP000320390"/>
    </source>
</evidence>
<keyword evidence="6 7" id="KW-0238">DNA-binding</keyword>
<evidence type="ECO:0000313" key="10">
    <source>
        <dbReference type="EMBL" id="QDV06906.1"/>
    </source>
</evidence>
<keyword evidence="3 7" id="KW-0547">Nucleotide-binding</keyword>
<dbReference type="GO" id="GO:0005694">
    <property type="term" value="C:chromosome"/>
    <property type="evidence" value="ECO:0007669"/>
    <property type="project" value="InterPro"/>
</dbReference>
<dbReference type="Pfam" id="PF06470">
    <property type="entry name" value="SMC_hinge"/>
    <property type="match status" value="1"/>
</dbReference>
<evidence type="ECO:0000256" key="3">
    <source>
        <dbReference type="ARBA" id="ARBA00022741"/>
    </source>
</evidence>
<name>A0A518ES52_9BACT</name>
<dbReference type="CDD" id="cd03278">
    <property type="entry name" value="ABC_SMC_barmotin"/>
    <property type="match status" value="1"/>
</dbReference>